<evidence type="ECO:0000256" key="1">
    <source>
        <dbReference type="SAM" id="MobiDB-lite"/>
    </source>
</evidence>
<feature type="compositionally biased region" description="Polar residues" evidence="1">
    <location>
        <begin position="74"/>
        <end position="85"/>
    </location>
</feature>
<accession>A0AAE4CS44</accession>
<name>A0AAE4CS44_9ACTN</name>
<dbReference type="EMBL" id="JAVDYC010000001">
    <property type="protein sequence ID" value="MDR7320788.1"/>
    <property type="molecule type" value="Genomic_DNA"/>
</dbReference>
<gene>
    <name evidence="2" type="ORF">J2S44_001038</name>
</gene>
<protein>
    <recommendedName>
        <fullName evidence="4">Transposase</fullName>
    </recommendedName>
</protein>
<reference evidence="2 3" key="1">
    <citation type="submission" date="2023-07" db="EMBL/GenBank/DDBJ databases">
        <title>Sequencing the genomes of 1000 actinobacteria strains.</title>
        <authorList>
            <person name="Klenk H.-P."/>
        </authorList>
    </citation>
    <scope>NUCLEOTIDE SEQUENCE [LARGE SCALE GENOMIC DNA]</scope>
    <source>
        <strain evidence="2 3">DSM 44711</strain>
    </source>
</reference>
<sequence length="107" mass="11841">MPGSSDVRPIFRIKTDRTVGHAQRGAAGSLPYDFDAGQWKQRNTIERGIGRLQQHRAVATPLRLKPSCGKPPITATSSGLSRSYNPVQVTHAPILRSAFRRHPTEAW</sequence>
<organism evidence="2 3">
    <name type="scientific">Catenuloplanes niger</name>
    <dbReference type="NCBI Taxonomy" id="587534"/>
    <lineage>
        <taxon>Bacteria</taxon>
        <taxon>Bacillati</taxon>
        <taxon>Actinomycetota</taxon>
        <taxon>Actinomycetes</taxon>
        <taxon>Micromonosporales</taxon>
        <taxon>Micromonosporaceae</taxon>
        <taxon>Catenuloplanes</taxon>
    </lineage>
</organism>
<feature type="region of interest" description="Disordered" evidence="1">
    <location>
        <begin position="63"/>
        <end position="85"/>
    </location>
</feature>
<evidence type="ECO:0000313" key="2">
    <source>
        <dbReference type="EMBL" id="MDR7320788.1"/>
    </source>
</evidence>
<keyword evidence="3" id="KW-1185">Reference proteome</keyword>
<dbReference type="Proteomes" id="UP001183629">
    <property type="component" value="Unassembled WGS sequence"/>
</dbReference>
<evidence type="ECO:0008006" key="4">
    <source>
        <dbReference type="Google" id="ProtNLM"/>
    </source>
</evidence>
<evidence type="ECO:0000313" key="3">
    <source>
        <dbReference type="Proteomes" id="UP001183629"/>
    </source>
</evidence>
<comment type="caution">
    <text evidence="2">The sequence shown here is derived from an EMBL/GenBank/DDBJ whole genome shotgun (WGS) entry which is preliminary data.</text>
</comment>
<dbReference type="RefSeq" id="WP_310409441.1">
    <property type="nucleotide sequence ID" value="NZ_JAVDYC010000001.1"/>
</dbReference>
<dbReference type="AlphaFoldDB" id="A0AAE4CS44"/>
<proteinExistence type="predicted"/>